<gene>
    <name evidence="1" type="primary">SBH1</name>
    <name evidence="1" type="ORF">KSP40_PGU006302</name>
</gene>
<dbReference type="Proteomes" id="UP001412067">
    <property type="component" value="Unassembled WGS sequence"/>
</dbReference>
<comment type="caution">
    <text evidence="1">The sequence shown here is derived from an EMBL/GenBank/DDBJ whole genome shotgun (WGS) entry which is preliminary data.</text>
</comment>
<accession>A0ABR2N1R0</accession>
<dbReference type="EMBL" id="JBBWWR010000002">
    <property type="protein sequence ID" value="KAK8970136.1"/>
    <property type="molecule type" value="Genomic_DNA"/>
</dbReference>
<sequence length="132" mass="14976">MDTFAPIVIYYLYAGVYQLLPPLDRFRLHTGKEEQKNLVPMVTVIKGVLLQQLIQATIARILFLQSTPKISSATTYSPANPPPSFSSTTSSINGQILWFIPFQSSTDEGFWRRLSSLKLDTRPRPISKSHHR</sequence>
<organism evidence="1 2">
    <name type="scientific">Platanthera guangdongensis</name>
    <dbReference type="NCBI Taxonomy" id="2320717"/>
    <lineage>
        <taxon>Eukaryota</taxon>
        <taxon>Viridiplantae</taxon>
        <taxon>Streptophyta</taxon>
        <taxon>Embryophyta</taxon>
        <taxon>Tracheophyta</taxon>
        <taxon>Spermatophyta</taxon>
        <taxon>Magnoliopsida</taxon>
        <taxon>Liliopsida</taxon>
        <taxon>Asparagales</taxon>
        <taxon>Orchidaceae</taxon>
        <taxon>Orchidoideae</taxon>
        <taxon>Orchideae</taxon>
        <taxon>Orchidinae</taxon>
        <taxon>Platanthera</taxon>
    </lineage>
</organism>
<proteinExistence type="predicted"/>
<reference evidence="1 2" key="1">
    <citation type="journal article" date="2022" name="Nat. Plants">
        <title>Genomes of leafy and leafless Platanthera orchids illuminate the evolution of mycoheterotrophy.</title>
        <authorList>
            <person name="Li M.H."/>
            <person name="Liu K.W."/>
            <person name="Li Z."/>
            <person name="Lu H.C."/>
            <person name="Ye Q.L."/>
            <person name="Zhang D."/>
            <person name="Wang J.Y."/>
            <person name="Li Y.F."/>
            <person name="Zhong Z.M."/>
            <person name="Liu X."/>
            <person name="Yu X."/>
            <person name="Liu D.K."/>
            <person name="Tu X.D."/>
            <person name="Liu B."/>
            <person name="Hao Y."/>
            <person name="Liao X.Y."/>
            <person name="Jiang Y.T."/>
            <person name="Sun W.H."/>
            <person name="Chen J."/>
            <person name="Chen Y.Q."/>
            <person name="Ai Y."/>
            <person name="Zhai J.W."/>
            <person name="Wu S.S."/>
            <person name="Zhou Z."/>
            <person name="Hsiao Y.Y."/>
            <person name="Wu W.L."/>
            <person name="Chen Y.Y."/>
            <person name="Lin Y.F."/>
            <person name="Hsu J.L."/>
            <person name="Li C.Y."/>
            <person name="Wang Z.W."/>
            <person name="Zhao X."/>
            <person name="Zhong W.Y."/>
            <person name="Ma X.K."/>
            <person name="Ma L."/>
            <person name="Huang J."/>
            <person name="Chen G.Z."/>
            <person name="Huang M.Z."/>
            <person name="Huang L."/>
            <person name="Peng D.H."/>
            <person name="Luo Y.B."/>
            <person name="Zou S.Q."/>
            <person name="Chen S.P."/>
            <person name="Lan S."/>
            <person name="Tsai W.C."/>
            <person name="Van de Peer Y."/>
            <person name="Liu Z.J."/>
        </authorList>
    </citation>
    <scope>NUCLEOTIDE SEQUENCE [LARGE SCALE GENOMIC DNA]</scope>
    <source>
        <strain evidence="1">Lor288</strain>
    </source>
</reference>
<name>A0ABR2N1R0_9ASPA</name>
<keyword evidence="2" id="KW-1185">Reference proteome</keyword>
<evidence type="ECO:0000313" key="1">
    <source>
        <dbReference type="EMBL" id="KAK8970136.1"/>
    </source>
</evidence>
<evidence type="ECO:0000313" key="2">
    <source>
        <dbReference type="Proteomes" id="UP001412067"/>
    </source>
</evidence>
<protein>
    <submittedName>
        <fullName evidence="1">Sphinganine C(4)-monooxygenase 1</fullName>
    </submittedName>
</protein>